<evidence type="ECO:0000256" key="1">
    <source>
        <dbReference type="SAM" id="MobiDB-lite"/>
    </source>
</evidence>
<evidence type="ECO:0000313" key="3">
    <source>
        <dbReference type="RefSeq" id="XP_006824650.1"/>
    </source>
</evidence>
<proteinExistence type="predicted"/>
<feature type="region of interest" description="Disordered" evidence="1">
    <location>
        <begin position="1"/>
        <end position="45"/>
    </location>
</feature>
<protein>
    <submittedName>
        <fullName evidence="3">Voltage-dependent L-type calcium channel subunit alpha-1C-like</fullName>
    </submittedName>
</protein>
<dbReference type="RefSeq" id="XP_006824650.1">
    <property type="nucleotide sequence ID" value="XM_006824587.1"/>
</dbReference>
<name>A0ABM0MXA9_SACKO</name>
<dbReference type="Proteomes" id="UP000694865">
    <property type="component" value="Unplaced"/>
</dbReference>
<keyword evidence="2" id="KW-1185">Reference proteome</keyword>
<sequence>MDIRTMGLNNDSRAVSSGSYAASPGTQSDSIPKSTVSATAETGTGLSSAWRTTLAATTTAATMTSKTCQKSRSKHHQVTLVRPPRACLCLTLDNPLRRLCISIVEWKYPF</sequence>
<organism evidence="2 3">
    <name type="scientific">Saccoglossus kowalevskii</name>
    <name type="common">Acorn worm</name>
    <dbReference type="NCBI Taxonomy" id="10224"/>
    <lineage>
        <taxon>Eukaryota</taxon>
        <taxon>Metazoa</taxon>
        <taxon>Hemichordata</taxon>
        <taxon>Enteropneusta</taxon>
        <taxon>Harrimaniidae</taxon>
        <taxon>Saccoglossus</taxon>
    </lineage>
</organism>
<dbReference type="GeneID" id="102808406"/>
<reference evidence="3" key="1">
    <citation type="submission" date="2025-08" db="UniProtKB">
        <authorList>
            <consortium name="RefSeq"/>
        </authorList>
    </citation>
    <scope>IDENTIFICATION</scope>
    <source>
        <tissue evidence="3">Testes</tissue>
    </source>
</reference>
<evidence type="ECO:0000313" key="2">
    <source>
        <dbReference type="Proteomes" id="UP000694865"/>
    </source>
</evidence>
<accession>A0ABM0MXA9</accession>
<gene>
    <name evidence="3" type="primary">LOC102808406</name>
</gene>
<feature type="compositionally biased region" description="Polar residues" evidence="1">
    <location>
        <begin position="7"/>
        <end position="45"/>
    </location>
</feature>